<evidence type="ECO:0000313" key="4">
    <source>
        <dbReference type="Proteomes" id="UP000060787"/>
    </source>
</evidence>
<dbReference type="PANTHER" id="PTHR43265">
    <property type="entry name" value="ESTERASE ESTD"/>
    <property type="match status" value="1"/>
</dbReference>
<dbReference type="STRING" id="84531.LA76x_2285"/>
<dbReference type="AlphaFoldDB" id="A0A0S2FA30"/>
<dbReference type="RefSeq" id="WP_057917737.1">
    <property type="nucleotide sequence ID" value="NZ_CP011129.1"/>
</dbReference>
<proteinExistence type="predicted"/>
<accession>A0A0S2FA30</accession>
<feature type="chain" id="PRO_5006596992" evidence="1">
    <location>
        <begin position="26"/>
        <end position="455"/>
    </location>
</feature>
<dbReference type="PATRIC" id="fig|84531.8.peg.2296"/>
<evidence type="ECO:0000313" key="3">
    <source>
        <dbReference type="EMBL" id="ALN80418.1"/>
    </source>
</evidence>
<keyword evidence="4" id="KW-1185">Reference proteome</keyword>
<feature type="domain" description="Serine aminopeptidase S33" evidence="2">
    <location>
        <begin position="149"/>
        <end position="251"/>
    </location>
</feature>
<dbReference type="eggNOG" id="COG1073">
    <property type="taxonomic scope" value="Bacteria"/>
</dbReference>
<dbReference type="Proteomes" id="UP000060787">
    <property type="component" value="Chromosome"/>
</dbReference>
<dbReference type="KEGG" id="lab:LA76x_2285"/>
<dbReference type="SUPFAM" id="SSF53474">
    <property type="entry name" value="alpha/beta-Hydrolases"/>
    <property type="match status" value="1"/>
</dbReference>
<gene>
    <name evidence="3" type="ORF">LA76x_2285</name>
</gene>
<dbReference type="Pfam" id="PF12146">
    <property type="entry name" value="Hydrolase_4"/>
    <property type="match status" value="1"/>
</dbReference>
<keyword evidence="1" id="KW-0732">Signal</keyword>
<dbReference type="GO" id="GO:0052689">
    <property type="term" value="F:carboxylic ester hydrolase activity"/>
    <property type="evidence" value="ECO:0007669"/>
    <property type="project" value="TreeGrafter"/>
</dbReference>
<feature type="signal peptide" evidence="1">
    <location>
        <begin position="1"/>
        <end position="25"/>
    </location>
</feature>
<dbReference type="Gene3D" id="3.40.50.1820">
    <property type="entry name" value="alpha/beta hydrolase"/>
    <property type="match status" value="1"/>
</dbReference>
<dbReference type="PANTHER" id="PTHR43265:SF1">
    <property type="entry name" value="ESTERASE ESTD"/>
    <property type="match status" value="1"/>
</dbReference>
<name>A0A0S2FA30_LYSAN</name>
<organism evidence="3 4">
    <name type="scientific">Lysobacter antibioticus</name>
    <dbReference type="NCBI Taxonomy" id="84531"/>
    <lineage>
        <taxon>Bacteria</taxon>
        <taxon>Pseudomonadati</taxon>
        <taxon>Pseudomonadota</taxon>
        <taxon>Gammaproteobacteria</taxon>
        <taxon>Lysobacterales</taxon>
        <taxon>Lysobacteraceae</taxon>
        <taxon>Lysobacter</taxon>
    </lineage>
</organism>
<dbReference type="InterPro" id="IPR053145">
    <property type="entry name" value="AB_hydrolase_Est10"/>
</dbReference>
<dbReference type="InterPro" id="IPR029058">
    <property type="entry name" value="AB_hydrolase_fold"/>
</dbReference>
<evidence type="ECO:0000259" key="2">
    <source>
        <dbReference type="Pfam" id="PF12146"/>
    </source>
</evidence>
<protein>
    <submittedName>
        <fullName evidence="3">Prolyl oligopeptidase family protein</fullName>
    </submittedName>
</protein>
<reference evidence="3 4" key="1">
    <citation type="journal article" date="2015" name="BMC Genomics">
        <title>Comparative genomics and metabolic profiling of the genus Lysobacter.</title>
        <authorList>
            <person name="de Bruijn I."/>
            <person name="Cheng X."/>
            <person name="de Jager V."/>
            <person name="Exposito R.G."/>
            <person name="Watrous J."/>
            <person name="Patel N."/>
            <person name="Postma J."/>
            <person name="Dorrestein P.C."/>
            <person name="Kobayashi D."/>
            <person name="Raaijmakers J.M."/>
        </authorList>
    </citation>
    <scope>NUCLEOTIDE SEQUENCE [LARGE SCALE GENOMIC DNA]</scope>
    <source>
        <strain evidence="3 4">76</strain>
    </source>
</reference>
<dbReference type="EMBL" id="CP011129">
    <property type="protein sequence ID" value="ALN80418.1"/>
    <property type="molecule type" value="Genomic_DNA"/>
</dbReference>
<sequence length="455" mass="49600">MNLFRLCFAVAIASAIAAVYASTHAAPAPTKSSKAADARCHVGAYRLDDGRVVSVMPSDDPSKLRWRLLDGRTGKLVRENGAWISTRGWTGQPDGIRVAFGTCNQSRIRFDGLRGRKIGFDIAETRFDSHGLSLRGRLVLPRGHDKVPVVVLVHGSEKVSGVDAYFQQNLFPSQGVGVFVYDKRGTGGSEGKFSKDFDLLSDDAVAALAEARRLGGTRISRIGLHGSSQGGWVAPLAASKTPLAQFVMVVFGLADGVQSEDRDQVAADLRAAGFGDADTLAKARRVSDATGLLAASKGQRGWDELDALRAQYQHEPWWQALKGEYTGDVVQRRRGDDLMRIAMLDSDVSWTYDPMPVLRKLTQPQMWILGGDDAEAPSQETQLRLSRLAAEGRPIEGAVFPQADHGILEFETDASGERLHTRMAEGYIPLQLDWIKHGKLGGERYGRAVRLPVSH</sequence>
<dbReference type="InterPro" id="IPR022742">
    <property type="entry name" value="Hydrolase_4"/>
</dbReference>
<evidence type="ECO:0000256" key="1">
    <source>
        <dbReference type="SAM" id="SignalP"/>
    </source>
</evidence>